<dbReference type="AlphaFoldDB" id="A0A520RU22"/>
<evidence type="ECO:0000259" key="2">
    <source>
        <dbReference type="Pfam" id="PF02897"/>
    </source>
</evidence>
<dbReference type="GO" id="GO:0005829">
    <property type="term" value="C:cytosol"/>
    <property type="evidence" value="ECO:0007669"/>
    <property type="project" value="TreeGrafter"/>
</dbReference>
<dbReference type="PANTHER" id="PTHR42881:SF13">
    <property type="entry name" value="PROLYL ENDOPEPTIDASE"/>
    <property type="match status" value="1"/>
</dbReference>
<dbReference type="Gene3D" id="2.130.10.120">
    <property type="entry name" value="Prolyl oligopeptidase, N-terminal domain"/>
    <property type="match status" value="1"/>
</dbReference>
<feature type="region of interest" description="Disordered" evidence="1">
    <location>
        <begin position="26"/>
        <end position="54"/>
    </location>
</feature>
<evidence type="ECO:0000313" key="4">
    <source>
        <dbReference type="Proteomes" id="UP000320404"/>
    </source>
</evidence>
<feature type="domain" description="Peptidase S9A N-terminal" evidence="2">
    <location>
        <begin position="54"/>
        <end position="285"/>
    </location>
</feature>
<sequence>MLSNIRPLTISFTLAALLAACGSPEDSAVSSLKNPSEPETTPLTTAEPESEPNLEDPFIWLEEVEGEEALTWAAERNALSTPRLQGDPRFEGIRDAIEMVLTSDDRIPTPGLVNGQVYNYWQDDEHIRGLLRRTSLDSYRSDNPRWETVIDIDLLATVENANWVYKGRTCLPGNPSHCLLRLSDGGKDAVVLREFDLENKNFVDGGFSVDEAKTNVDWVDANTLIIGTDFGPGSVTTSGYARTLRLWRRGTDINDAEQIIEVGLEDMSVGINTVAEDDARYSFVTRRPDFFTEQNWLVTPDGALAEIPFPIDVNLQGVFGD</sequence>
<dbReference type="GO" id="GO:0004252">
    <property type="term" value="F:serine-type endopeptidase activity"/>
    <property type="evidence" value="ECO:0007669"/>
    <property type="project" value="InterPro"/>
</dbReference>
<comment type="caution">
    <text evidence="3">The sequence shown here is derived from an EMBL/GenBank/DDBJ whole genome shotgun (WGS) entry which is preliminary data.</text>
</comment>
<dbReference type="Gene3D" id="3.40.50.1820">
    <property type="entry name" value="alpha/beta hydrolase"/>
    <property type="match status" value="1"/>
</dbReference>
<name>A0A520RU22_9GAMM</name>
<feature type="compositionally biased region" description="Low complexity" evidence="1">
    <location>
        <begin position="35"/>
        <end position="47"/>
    </location>
</feature>
<dbReference type="PROSITE" id="PS51257">
    <property type="entry name" value="PROKAR_LIPOPROTEIN"/>
    <property type="match status" value="1"/>
</dbReference>
<gene>
    <name evidence="3" type="ORF">EVA69_06505</name>
</gene>
<dbReference type="Proteomes" id="UP000320404">
    <property type="component" value="Unassembled WGS sequence"/>
</dbReference>
<dbReference type="Pfam" id="PF02897">
    <property type="entry name" value="Peptidase_S9_N"/>
    <property type="match status" value="1"/>
</dbReference>
<organism evidence="3 4">
    <name type="scientific">OM182 bacterium</name>
    <dbReference type="NCBI Taxonomy" id="2510334"/>
    <lineage>
        <taxon>Bacteria</taxon>
        <taxon>Pseudomonadati</taxon>
        <taxon>Pseudomonadota</taxon>
        <taxon>Gammaproteobacteria</taxon>
        <taxon>OMG group</taxon>
        <taxon>OM182 clade</taxon>
    </lineage>
</organism>
<reference evidence="3 4" key="1">
    <citation type="submission" date="2019-02" db="EMBL/GenBank/DDBJ databases">
        <title>Prokaryotic population dynamics and viral predation in marine succession experiment using metagenomics: the confinement effect.</title>
        <authorList>
            <person name="Haro-Moreno J.M."/>
            <person name="Rodriguez-Valera F."/>
            <person name="Lopez-Perez M."/>
        </authorList>
    </citation>
    <scope>NUCLEOTIDE SEQUENCE [LARGE SCALE GENOMIC DNA]</scope>
    <source>
        <strain evidence="3">MED-G158</strain>
    </source>
</reference>
<protein>
    <submittedName>
        <fullName evidence="3">S9 family peptidase</fullName>
    </submittedName>
</protein>
<evidence type="ECO:0000256" key="1">
    <source>
        <dbReference type="SAM" id="MobiDB-lite"/>
    </source>
</evidence>
<feature type="non-terminal residue" evidence="3">
    <location>
        <position position="321"/>
    </location>
</feature>
<dbReference type="GO" id="GO:0070012">
    <property type="term" value="F:oligopeptidase activity"/>
    <property type="evidence" value="ECO:0007669"/>
    <property type="project" value="TreeGrafter"/>
</dbReference>
<accession>A0A520RU22</accession>
<dbReference type="EMBL" id="SHAH01000119">
    <property type="protein sequence ID" value="RZO73716.1"/>
    <property type="molecule type" value="Genomic_DNA"/>
</dbReference>
<dbReference type="PANTHER" id="PTHR42881">
    <property type="entry name" value="PROLYL ENDOPEPTIDASE"/>
    <property type="match status" value="1"/>
</dbReference>
<dbReference type="InterPro" id="IPR023302">
    <property type="entry name" value="Pept_S9A_N"/>
</dbReference>
<proteinExistence type="predicted"/>
<evidence type="ECO:0000313" key="3">
    <source>
        <dbReference type="EMBL" id="RZO73716.1"/>
    </source>
</evidence>
<dbReference type="InterPro" id="IPR029058">
    <property type="entry name" value="AB_hydrolase_fold"/>
</dbReference>
<dbReference type="InterPro" id="IPR051167">
    <property type="entry name" value="Prolyl_oligopep/macrocyclase"/>
</dbReference>
<dbReference type="SUPFAM" id="SSF50993">
    <property type="entry name" value="Peptidase/esterase 'gauge' domain"/>
    <property type="match status" value="1"/>
</dbReference>